<organism evidence="1 2">
    <name type="scientific">Imbroritus primus</name>
    <dbReference type="NCBI Taxonomy" id="3058603"/>
    <lineage>
        <taxon>Bacteria</taxon>
        <taxon>Pseudomonadati</taxon>
        <taxon>Pseudomonadota</taxon>
        <taxon>Betaproteobacteria</taxon>
        <taxon>Burkholderiales</taxon>
        <taxon>Burkholderiaceae</taxon>
        <taxon>Imbroritus</taxon>
    </lineage>
</organism>
<evidence type="ECO:0000313" key="2">
    <source>
        <dbReference type="Proteomes" id="UP000004277"/>
    </source>
</evidence>
<dbReference type="Proteomes" id="UP000004277">
    <property type="component" value="Unassembled WGS sequence"/>
</dbReference>
<protein>
    <submittedName>
        <fullName evidence="1">DUF3833 domain-containing protein</fullName>
    </submittedName>
</protein>
<reference evidence="1" key="1">
    <citation type="submission" date="2019-05" db="EMBL/GenBank/DDBJ databases">
        <title>Revised genome assembly of Burkholderiaceae (previously Ralstonia) sp. PBA.</title>
        <authorList>
            <person name="Gan H.M."/>
        </authorList>
    </citation>
    <scope>NUCLEOTIDE SEQUENCE</scope>
    <source>
        <strain evidence="1">PBA</strain>
    </source>
</reference>
<comment type="caution">
    <text evidence="1">The sequence shown here is derived from an EMBL/GenBank/DDBJ whole genome shotgun (WGS) entry which is preliminary data.</text>
</comment>
<accession>A0ACD3SQ61</accession>
<name>A0ACD3SQ61_9BURK</name>
<dbReference type="EMBL" id="AKCV02000015">
    <property type="protein sequence ID" value="TMS58421.1"/>
    <property type="molecule type" value="Genomic_DNA"/>
</dbReference>
<evidence type="ECO:0000313" key="1">
    <source>
        <dbReference type="EMBL" id="TMS58421.1"/>
    </source>
</evidence>
<sequence>MWKPLWKLVRAGGLVLALAGLAGCSSVDPALYASEKPVLRLPGYFNGVVDAWGVFTDRSGRVVKRFTVVMRCSWTVVDGVETGVLDEQFTYSDGSQQRRVWTLRKTGAQQYVGTAEDVVGEAVGETSGNAFRWRYTLALPVEGRIWHVDFDDWMYLMDNDVMLNRAVMSKFGIRLGEVTLSFRKRPS</sequence>
<gene>
    <name evidence="1" type="ORF">MW7_006710</name>
</gene>
<keyword evidence="2" id="KW-1185">Reference proteome</keyword>
<proteinExistence type="predicted"/>